<evidence type="ECO:0000256" key="3">
    <source>
        <dbReference type="ARBA" id="ARBA00022677"/>
    </source>
</evidence>
<dbReference type="PANTHER" id="PTHR47138">
    <property type="entry name" value="PERILIPIN-1"/>
    <property type="match status" value="1"/>
</dbReference>
<evidence type="ECO:0008006" key="7">
    <source>
        <dbReference type="Google" id="ProtNLM"/>
    </source>
</evidence>
<dbReference type="Pfam" id="PF03036">
    <property type="entry name" value="Perilipin"/>
    <property type="match status" value="1"/>
</dbReference>
<evidence type="ECO:0000256" key="2">
    <source>
        <dbReference type="ARBA" id="ARBA00006311"/>
    </source>
</evidence>
<sequence length="533" mass="56992">MLTGQGWGVEAGFSSAKLPNKGTSRSVKASSPPKEIAKYKSKLGWPHQRHEQENVLHRVLQLPVVSGTCECVQKTYNSTKEAHPLVASVCNAYEKGVQGASNLAAWGMEPVVRRLSTQFTAANELACRGLDHLEEKIPALQYPPEKLASELKGTISTRLRSARNSISVPIASTSDKVLASCELALGVAKETVEYAANTRVGRLASGGADLALGGIEKVVDTLANTLSRHTMQTTAWALKQGHSLAMWIPGVAPLSSLAQWGASAALQVVSPRRQSEVRVPWLHNLAASQDESHDDQTDSEGEETDEEEEEGSEAEENGLGEVTALPNARGLLGGVVHTVQKTLRNTISAVTWAPAAMLGTVGRILHLTPAQAVSSTKGRAMSLSDALKGVTDNVVDTVVHYVPVSPTPGPPSPKVDLVEGDLPRLSLMEPESEFRDIDNPPAEVERKGSGARPASPESAQRPGQPRGGLRSVRGLSAPSCPGLDDRVESSARPGFLAMPREKPARRVSDSFFRPSVMEPILGRAQYNQLRKKS</sequence>
<organism evidence="5 6">
    <name type="scientific">Myodes glareolus</name>
    <name type="common">Bank vole</name>
    <name type="synonym">Clethrionomys glareolus</name>
    <dbReference type="NCBI Taxonomy" id="447135"/>
    <lineage>
        <taxon>Eukaryota</taxon>
        <taxon>Metazoa</taxon>
        <taxon>Chordata</taxon>
        <taxon>Craniata</taxon>
        <taxon>Vertebrata</taxon>
        <taxon>Euteleostomi</taxon>
        <taxon>Mammalia</taxon>
        <taxon>Eutheria</taxon>
        <taxon>Euarchontoglires</taxon>
        <taxon>Glires</taxon>
        <taxon>Rodentia</taxon>
        <taxon>Myomorpha</taxon>
        <taxon>Muroidea</taxon>
        <taxon>Cricetidae</taxon>
        <taxon>Arvicolinae</taxon>
        <taxon>Myodes</taxon>
    </lineage>
</organism>
<feature type="region of interest" description="Disordered" evidence="4">
    <location>
        <begin position="285"/>
        <end position="319"/>
    </location>
</feature>
<evidence type="ECO:0000313" key="6">
    <source>
        <dbReference type="Proteomes" id="UP001488838"/>
    </source>
</evidence>
<comment type="caution">
    <text evidence="5">The sequence shown here is derived from an EMBL/GenBank/DDBJ whole genome shotgun (WGS) entry which is preliminary data.</text>
</comment>
<reference evidence="5 6" key="1">
    <citation type="journal article" date="2023" name="bioRxiv">
        <title>Conserved and derived expression patterns and positive selection on dental genes reveal complex evolutionary context of ever-growing rodent molars.</title>
        <authorList>
            <person name="Calamari Z.T."/>
            <person name="Song A."/>
            <person name="Cohen E."/>
            <person name="Akter M."/>
            <person name="Roy R.D."/>
            <person name="Hallikas O."/>
            <person name="Christensen M.M."/>
            <person name="Li P."/>
            <person name="Marangoni P."/>
            <person name="Jernvall J."/>
            <person name="Klein O.D."/>
        </authorList>
    </citation>
    <scope>NUCLEOTIDE SEQUENCE [LARGE SCALE GENOMIC DNA]</scope>
    <source>
        <strain evidence="5">V071</strain>
    </source>
</reference>
<gene>
    <name evidence="5" type="ORF">U0070_026771</name>
</gene>
<evidence type="ECO:0000256" key="1">
    <source>
        <dbReference type="ARBA" id="ARBA00004502"/>
    </source>
</evidence>
<keyword evidence="3" id="KW-0551">Lipid droplet</keyword>
<dbReference type="InterPro" id="IPR004279">
    <property type="entry name" value="Perilipin"/>
</dbReference>
<dbReference type="AlphaFoldDB" id="A0AAW0I7T3"/>
<evidence type="ECO:0000313" key="5">
    <source>
        <dbReference type="EMBL" id="KAK7810148.1"/>
    </source>
</evidence>
<evidence type="ECO:0000256" key="4">
    <source>
        <dbReference type="SAM" id="MobiDB-lite"/>
    </source>
</evidence>
<feature type="compositionally biased region" description="Basic and acidic residues" evidence="4">
    <location>
        <begin position="432"/>
        <end position="448"/>
    </location>
</feature>
<comment type="similarity">
    <text evidence="2">Belongs to the perilipin family.</text>
</comment>
<comment type="subcellular location">
    <subcellularLocation>
        <location evidence="1">Lipid droplet</location>
    </subcellularLocation>
</comment>
<dbReference type="EMBL" id="JBBHLL010000202">
    <property type="protein sequence ID" value="KAK7810148.1"/>
    <property type="molecule type" value="Genomic_DNA"/>
</dbReference>
<dbReference type="GO" id="GO:0006629">
    <property type="term" value="P:lipid metabolic process"/>
    <property type="evidence" value="ECO:0007669"/>
    <property type="project" value="InterPro"/>
</dbReference>
<feature type="compositionally biased region" description="Acidic residues" evidence="4">
    <location>
        <begin position="297"/>
        <end position="318"/>
    </location>
</feature>
<protein>
    <recommendedName>
        <fullName evidence="7">Perilipin</fullName>
    </recommendedName>
</protein>
<name>A0AAW0I7T3_MYOGA</name>
<dbReference type="PANTHER" id="PTHR47138:SF1">
    <property type="entry name" value="PERILIPIN-1"/>
    <property type="match status" value="1"/>
</dbReference>
<feature type="region of interest" description="Disordered" evidence="4">
    <location>
        <begin position="429"/>
        <end position="506"/>
    </location>
</feature>
<keyword evidence="6" id="KW-1185">Reference proteome</keyword>
<dbReference type="InterPro" id="IPR042998">
    <property type="entry name" value="PLIN1"/>
</dbReference>
<dbReference type="GO" id="GO:0005811">
    <property type="term" value="C:lipid droplet"/>
    <property type="evidence" value="ECO:0007669"/>
    <property type="project" value="UniProtKB-SubCell"/>
</dbReference>
<proteinExistence type="inferred from homology"/>
<feature type="region of interest" description="Disordered" evidence="4">
    <location>
        <begin position="1"/>
        <end position="33"/>
    </location>
</feature>
<accession>A0AAW0I7T3</accession>
<dbReference type="Proteomes" id="UP001488838">
    <property type="component" value="Unassembled WGS sequence"/>
</dbReference>